<organism evidence="5 6">
    <name type="scientific">Heterodermia speciosa</name>
    <dbReference type="NCBI Taxonomy" id="116794"/>
    <lineage>
        <taxon>Eukaryota</taxon>
        <taxon>Fungi</taxon>
        <taxon>Dikarya</taxon>
        <taxon>Ascomycota</taxon>
        <taxon>Pezizomycotina</taxon>
        <taxon>Lecanoromycetes</taxon>
        <taxon>OSLEUM clade</taxon>
        <taxon>Lecanoromycetidae</taxon>
        <taxon>Caliciales</taxon>
        <taxon>Physciaceae</taxon>
        <taxon>Heterodermia</taxon>
    </lineage>
</organism>
<protein>
    <recommendedName>
        <fullName evidence="4">Mediator of RNA polymerase II transcription subunit 11</fullName>
    </recommendedName>
    <alternativeName>
        <fullName evidence="4">Mediator complex subunit 11</fullName>
    </alternativeName>
</protein>
<dbReference type="Pfam" id="PF10280">
    <property type="entry name" value="Med11"/>
    <property type="match status" value="1"/>
</dbReference>
<dbReference type="GO" id="GO:0003712">
    <property type="term" value="F:transcription coregulator activity"/>
    <property type="evidence" value="ECO:0007669"/>
    <property type="project" value="InterPro"/>
</dbReference>
<dbReference type="InterPro" id="IPR019404">
    <property type="entry name" value="Mediator_Med11"/>
</dbReference>
<proteinExistence type="inferred from homology"/>
<keyword evidence="3 4" id="KW-0539">Nucleus</keyword>
<evidence type="ECO:0000256" key="2">
    <source>
        <dbReference type="ARBA" id="ARBA00008186"/>
    </source>
</evidence>
<dbReference type="Proteomes" id="UP000664521">
    <property type="component" value="Unassembled WGS sequence"/>
</dbReference>
<evidence type="ECO:0000313" key="5">
    <source>
        <dbReference type="EMBL" id="CAF9903332.1"/>
    </source>
</evidence>
<name>A0A8H3EG42_9LECA</name>
<comment type="caution">
    <text evidence="5">The sequence shown here is derived from an EMBL/GenBank/DDBJ whole genome shotgun (WGS) entry which is preliminary data.</text>
</comment>
<evidence type="ECO:0000256" key="3">
    <source>
        <dbReference type="ARBA" id="ARBA00023242"/>
    </source>
</evidence>
<accession>A0A8H3EG42</accession>
<comment type="similarity">
    <text evidence="2 4">Belongs to the Mediator complex subunit 11 family.</text>
</comment>
<dbReference type="AlphaFoldDB" id="A0A8H3EG42"/>
<dbReference type="GO" id="GO:0016592">
    <property type="term" value="C:mediator complex"/>
    <property type="evidence" value="ECO:0007669"/>
    <property type="project" value="InterPro"/>
</dbReference>
<keyword evidence="4" id="KW-0804">Transcription</keyword>
<comment type="subunit">
    <text evidence="4">Component of the Mediator complex.</text>
</comment>
<evidence type="ECO:0000313" key="6">
    <source>
        <dbReference type="Proteomes" id="UP000664521"/>
    </source>
</evidence>
<dbReference type="EMBL" id="CAJPDS010000001">
    <property type="protein sequence ID" value="CAF9903332.1"/>
    <property type="molecule type" value="Genomic_DNA"/>
</dbReference>
<keyword evidence="4" id="KW-0010">Activator</keyword>
<reference evidence="5" key="1">
    <citation type="submission" date="2021-03" db="EMBL/GenBank/DDBJ databases">
        <authorList>
            <person name="Tagirdzhanova G."/>
        </authorList>
    </citation>
    <scope>NUCLEOTIDE SEQUENCE</scope>
</reference>
<comment type="function">
    <text evidence="4">Component of the Mediator complex, a coactivator involved in the regulated transcription of nearly all RNA polymerase II-dependent genes. Mediator functions as a bridge to convey information from gene-specific regulatory proteins to the basal RNA polymerase II transcription machinery. Mediator is recruited to promoters by direct interactions with regulatory proteins and serves as a scaffold for the assembly of a functional pre-initiation complex with RNA polymerase II and the general transcription factors.</text>
</comment>
<evidence type="ECO:0000256" key="4">
    <source>
        <dbReference type="RuleBase" id="RU364147"/>
    </source>
</evidence>
<sequence length="180" mass="19150">MALSPQEAKVTSADRVKQLNDLEQDVVQLLSSAGLALKALSPSSLLLLDDPLNTAPPSIEQQKLTFSAATTEYFRRLSSLDVGLRTQIQALEEARIISDEIATKDQSNSTASSKNAGFLGVPAAVPKPTTASRSGVNDGGLGNLDVGWLNSRNDYVGKNMEAEMLKKASEFLGGLESQET</sequence>
<comment type="subcellular location">
    <subcellularLocation>
        <location evidence="1 4">Nucleus</location>
    </subcellularLocation>
</comment>
<keyword evidence="6" id="KW-1185">Reference proteome</keyword>
<dbReference type="Gene3D" id="1.10.287.3490">
    <property type="match status" value="1"/>
</dbReference>
<dbReference type="GO" id="GO:0006357">
    <property type="term" value="P:regulation of transcription by RNA polymerase II"/>
    <property type="evidence" value="ECO:0007669"/>
    <property type="project" value="InterPro"/>
</dbReference>
<dbReference type="OrthoDB" id="5418434at2759"/>
<keyword evidence="4" id="KW-0805">Transcription regulation</keyword>
<evidence type="ECO:0000256" key="1">
    <source>
        <dbReference type="ARBA" id="ARBA00004123"/>
    </source>
</evidence>
<gene>
    <name evidence="4" type="primary">MED11</name>
    <name evidence="5" type="ORF">HETSPECPRED_000218</name>
</gene>